<evidence type="ECO:0000313" key="1">
    <source>
        <dbReference type="EMBL" id="EHK79959.1"/>
    </source>
</evidence>
<reference evidence="1 2" key="1">
    <citation type="journal article" date="2012" name="J. Bacteriol.">
        <title>Draft Genome Sequence of Sinorhizobium meliloti CCNWSX0020, a Nitrogen-Fixing Symbiont with Copper Tolerance Capability Isolated from Lead-Zinc Mine Tailings.</title>
        <authorList>
            <person name="Li Z."/>
            <person name="Ma Z."/>
            <person name="Hao X."/>
            <person name="Wei G."/>
        </authorList>
    </citation>
    <scope>NUCLEOTIDE SEQUENCE [LARGE SCALE GENOMIC DNA]</scope>
    <source>
        <strain evidence="1 2">CCNWSX0020</strain>
    </source>
</reference>
<accession>H0FSK9</accession>
<dbReference type="AlphaFoldDB" id="H0FSK9"/>
<evidence type="ECO:0000313" key="2">
    <source>
        <dbReference type="Proteomes" id="UP000004038"/>
    </source>
</evidence>
<protein>
    <submittedName>
        <fullName evidence="1">Uncharacterized protein</fullName>
    </submittedName>
</protein>
<proteinExistence type="predicted"/>
<gene>
    <name evidence="1" type="ORF">SM0020_00600</name>
</gene>
<organism evidence="1 2">
    <name type="scientific">Sinorhizobium meliloti CCNWSX0020</name>
    <dbReference type="NCBI Taxonomy" id="1107881"/>
    <lineage>
        <taxon>Bacteria</taxon>
        <taxon>Pseudomonadati</taxon>
        <taxon>Pseudomonadota</taxon>
        <taxon>Alphaproteobacteria</taxon>
        <taxon>Hyphomicrobiales</taxon>
        <taxon>Rhizobiaceae</taxon>
        <taxon>Sinorhizobium/Ensifer group</taxon>
        <taxon>Sinorhizobium</taxon>
    </lineage>
</organism>
<dbReference type="EMBL" id="AGVV01000001">
    <property type="protein sequence ID" value="EHK79959.1"/>
    <property type="molecule type" value="Genomic_DNA"/>
</dbReference>
<name>H0FSK9_RHIML</name>
<dbReference type="Proteomes" id="UP000004038">
    <property type="component" value="Unassembled WGS sequence"/>
</dbReference>
<sequence length="68" mass="6974">MPVGGPLAESKRHGRAAPQLLDSFGSYSEAMVTAGGLLVPRAILSIRKVTSTMIPGLTAAAVLLASIR</sequence>